<dbReference type="PANTHER" id="PTHR30632">
    <property type="entry name" value="MOLYBDATE-BINDING PERIPLASMIC PROTEIN"/>
    <property type="match status" value="1"/>
</dbReference>
<dbReference type="Gene3D" id="3.40.190.10">
    <property type="entry name" value="Periplasmic binding protein-like II"/>
    <property type="match status" value="2"/>
</dbReference>
<dbReference type="InterPro" id="IPR050682">
    <property type="entry name" value="ModA/WtpA"/>
</dbReference>
<evidence type="ECO:0000313" key="2">
    <source>
        <dbReference type="Proteomes" id="UP000315344"/>
    </source>
</evidence>
<dbReference type="EMBL" id="VAFL01000019">
    <property type="protein sequence ID" value="TKW64870.1"/>
    <property type="molecule type" value="Genomic_DNA"/>
</dbReference>
<evidence type="ECO:0000313" key="1">
    <source>
        <dbReference type="EMBL" id="TKW64870.1"/>
    </source>
</evidence>
<dbReference type="AlphaFoldDB" id="A0A533I4G0"/>
<accession>A0A533I4G0</accession>
<dbReference type="GO" id="GO:0030973">
    <property type="term" value="F:molybdate ion binding"/>
    <property type="evidence" value="ECO:0007669"/>
    <property type="project" value="TreeGrafter"/>
</dbReference>
<gene>
    <name evidence="1" type="ORF">DI616_17290</name>
</gene>
<sequence length="228" mass="24237">MQFELMSTLAVEKAFKSEILPGWTAAGNPLAVSWDPTTKLVEAIEAGARADVLVLIDAPMAKMVENGIIRADSVTPIAQARIGLGKRAGSEMPDISTAECFRQALLDTPSIAYSLGGASGIYFGSLIERMGIADQIKAKAVTIPAGFTAEKVIAGEADMAVQQISELMSVDGIEVVGPFPDEYQVATDFSVAIFAEARNPDVAQEFLRHLTSDASRQAYARGGLVPRF</sequence>
<dbReference type="PANTHER" id="PTHR30632:SF11">
    <property type="entry name" value="BLR4797 PROTEIN"/>
    <property type="match status" value="1"/>
</dbReference>
<dbReference type="Proteomes" id="UP000315344">
    <property type="component" value="Unassembled WGS sequence"/>
</dbReference>
<organism evidence="1 2">
    <name type="scientific">Paracoccus denitrificans</name>
    <dbReference type="NCBI Taxonomy" id="266"/>
    <lineage>
        <taxon>Bacteria</taxon>
        <taxon>Pseudomonadati</taxon>
        <taxon>Pseudomonadota</taxon>
        <taxon>Alphaproteobacteria</taxon>
        <taxon>Rhodobacterales</taxon>
        <taxon>Paracoccaceae</taxon>
        <taxon>Paracoccus</taxon>
    </lineage>
</organism>
<reference evidence="1 2" key="1">
    <citation type="journal article" date="2017" name="Nat. Commun.">
        <title>In situ click chemistry generation of cyclooxygenase-2 inhibitors.</title>
        <authorList>
            <person name="Bhardwaj A."/>
            <person name="Kaur J."/>
            <person name="Wuest M."/>
            <person name="Wuest F."/>
        </authorList>
    </citation>
    <scope>NUCLEOTIDE SEQUENCE [LARGE SCALE GENOMIC DNA]</scope>
    <source>
        <strain evidence="1">S2_012_000_R3_94</strain>
    </source>
</reference>
<name>A0A533I4G0_PARDE</name>
<proteinExistence type="predicted"/>
<dbReference type="SUPFAM" id="SSF53850">
    <property type="entry name" value="Periplasmic binding protein-like II"/>
    <property type="match status" value="1"/>
</dbReference>
<dbReference type="GO" id="GO:0015689">
    <property type="term" value="P:molybdate ion transport"/>
    <property type="evidence" value="ECO:0007669"/>
    <property type="project" value="TreeGrafter"/>
</dbReference>
<protein>
    <submittedName>
        <fullName evidence="1">ABC transporter substrate-binding protein</fullName>
    </submittedName>
</protein>
<comment type="caution">
    <text evidence="1">The sequence shown here is derived from an EMBL/GenBank/DDBJ whole genome shotgun (WGS) entry which is preliminary data.</text>
</comment>
<dbReference type="Pfam" id="PF13531">
    <property type="entry name" value="SBP_bac_11"/>
    <property type="match status" value="1"/>
</dbReference>